<evidence type="ECO:0000256" key="1">
    <source>
        <dbReference type="SAM" id="MobiDB-lite"/>
    </source>
</evidence>
<keyword evidence="3" id="KW-1185">Reference proteome</keyword>
<dbReference type="Proteomes" id="UP001293254">
    <property type="component" value="Unassembled WGS sequence"/>
</dbReference>
<reference evidence="2" key="2">
    <citation type="journal article" date="2024" name="Plant">
        <title>Genomic evolution and insights into agronomic trait innovations of Sesamum species.</title>
        <authorList>
            <person name="Miao H."/>
            <person name="Wang L."/>
            <person name="Qu L."/>
            <person name="Liu H."/>
            <person name="Sun Y."/>
            <person name="Le M."/>
            <person name="Wang Q."/>
            <person name="Wei S."/>
            <person name="Zheng Y."/>
            <person name="Lin W."/>
            <person name="Duan Y."/>
            <person name="Cao H."/>
            <person name="Xiong S."/>
            <person name="Wang X."/>
            <person name="Wei L."/>
            <person name="Li C."/>
            <person name="Ma Q."/>
            <person name="Ju M."/>
            <person name="Zhao R."/>
            <person name="Li G."/>
            <person name="Mu C."/>
            <person name="Tian Q."/>
            <person name="Mei H."/>
            <person name="Zhang T."/>
            <person name="Gao T."/>
            <person name="Zhang H."/>
        </authorList>
    </citation>
    <scope>NUCLEOTIDE SEQUENCE</scope>
    <source>
        <strain evidence="2">3651</strain>
    </source>
</reference>
<name>A0AAE1Y180_9LAMI</name>
<dbReference type="EMBL" id="JACGWO010000008">
    <property type="protein sequence ID" value="KAK4421779.1"/>
    <property type="molecule type" value="Genomic_DNA"/>
</dbReference>
<evidence type="ECO:0000313" key="2">
    <source>
        <dbReference type="EMBL" id="KAK4421779.1"/>
    </source>
</evidence>
<sequence>MGTQDVRASGNEELGRGRGSSKPELPSIPTLAHPRQTNLSPLAHLTHNQTHDTQASPGNYNPYLPNPATSNPNRPKLRVSYPARSSDLANQSESAQERQRGDTGLSSYSPPVTDEQETALGGVQVPIDPGGEVWTRRTAADGQGASRGWRFADFLSEIRLICGRGGVEGGVSFDSCYFCQRVARLTREQRKGPRQRARARAKRWRKWAGEGRSEMEGWASRGTYVS</sequence>
<reference evidence="2" key="1">
    <citation type="submission" date="2020-06" db="EMBL/GenBank/DDBJ databases">
        <authorList>
            <person name="Li T."/>
            <person name="Hu X."/>
            <person name="Zhang T."/>
            <person name="Song X."/>
            <person name="Zhang H."/>
            <person name="Dai N."/>
            <person name="Sheng W."/>
            <person name="Hou X."/>
            <person name="Wei L."/>
        </authorList>
    </citation>
    <scope>NUCLEOTIDE SEQUENCE</scope>
    <source>
        <strain evidence="2">3651</strain>
        <tissue evidence="2">Leaf</tissue>
    </source>
</reference>
<comment type="caution">
    <text evidence="2">The sequence shown here is derived from an EMBL/GenBank/DDBJ whole genome shotgun (WGS) entry which is preliminary data.</text>
</comment>
<accession>A0AAE1Y180</accession>
<protein>
    <submittedName>
        <fullName evidence="2">Uncharacterized protein</fullName>
    </submittedName>
</protein>
<gene>
    <name evidence="2" type="ORF">Salat_2128500</name>
</gene>
<proteinExistence type="predicted"/>
<dbReference type="AlphaFoldDB" id="A0AAE1Y180"/>
<evidence type="ECO:0000313" key="3">
    <source>
        <dbReference type="Proteomes" id="UP001293254"/>
    </source>
</evidence>
<organism evidence="2 3">
    <name type="scientific">Sesamum alatum</name>
    <dbReference type="NCBI Taxonomy" id="300844"/>
    <lineage>
        <taxon>Eukaryota</taxon>
        <taxon>Viridiplantae</taxon>
        <taxon>Streptophyta</taxon>
        <taxon>Embryophyta</taxon>
        <taxon>Tracheophyta</taxon>
        <taxon>Spermatophyta</taxon>
        <taxon>Magnoliopsida</taxon>
        <taxon>eudicotyledons</taxon>
        <taxon>Gunneridae</taxon>
        <taxon>Pentapetalae</taxon>
        <taxon>asterids</taxon>
        <taxon>lamiids</taxon>
        <taxon>Lamiales</taxon>
        <taxon>Pedaliaceae</taxon>
        <taxon>Sesamum</taxon>
    </lineage>
</organism>
<feature type="compositionally biased region" description="Polar residues" evidence="1">
    <location>
        <begin position="35"/>
        <end position="59"/>
    </location>
</feature>
<feature type="region of interest" description="Disordered" evidence="1">
    <location>
        <begin position="1"/>
        <end position="131"/>
    </location>
</feature>